<dbReference type="InterPro" id="IPR036513">
    <property type="entry name" value="STAS_dom_sf"/>
</dbReference>
<dbReference type="InterPro" id="IPR001902">
    <property type="entry name" value="SLC26A/SulP_fam"/>
</dbReference>
<feature type="transmembrane region" description="Helical" evidence="5">
    <location>
        <begin position="46"/>
        <end position="63"/>
    </location>
</feature>
<proteinExistence type="predicted"/>
<feature type="transmembrane region" description="Helical" evidence="5">
    <location>
        <begin position="244"/>
        <end position="266"/>
    </location>
</feature>
<keyword evidence="3 5" id="KW-1133">Transmembrane helix</keyword>
<evidence type="ECO:0000256" key="2">
    <source>
        <dbReference type="ARBA" id="ARBA00022692"/>
    </source>
</evidence>
<feature type="domain" description="STAS" evidence="6">
    <location>
        <begin position="438"/>
        <end position="542"/>
    </location>
</feature>
<reference evidence="8" key="1">
    <citation type="submission" date="2017-01" db="EMBL/GenBank/DDBJ databases">
        <authorList>
            <person name="Varghese N."/>
            <person name="Submissions S."/>
        </authorList>
    </citation>
    <scope>NUCLEOTIDE SEQUENCE [LARGE SCALE GENOMIC DNA]</scope>
    <source>
        <strain evidence="8">DSM 45196</strain>
    </source>
</reference>
<sequence length="579" mass="62861">MLADERFHRYQFPDVKRDLMAGITVGIVALPLAMAFAIASGVKPEYGIYTTIIAGLIVALLGGSRFQIAGPTGAFVPILLAVVLQHGYEDLLIAGFLAGILLVVMGLFKLGNLIKYMPRSVTIGFTSGIAVIIFTGQIANFFGLRGVEKKEAFHENILELIQRFPTVNSYSLLTAVIGLLLLIIIPKIAPRLPVLLLALVIPTLISVLFYPDQVESIGSAFGGIPQGLPTFHFPEITPDKIMKLLPSAFVIAVLGGIESLLSAVVADGMTGKRHHSNRELIGQGVANLVTPLLGGIPATGAIARTATNIRSGAVSPLSGVFQSLFVLIILLVFAPFASYIPLASMAPILMVVAWNMSEQKAFMHILKLRSGDSLVLVTTFLLTVFVNLTVAVQVGLLLAMVSFIKRMGNQLEVEKVLPDQPHGEQVSPHPVNAGRHCPQLSIYTIEGPLFFGAADRFERTLTRSIHHRPKVLLLRMRLVSLIDATGESHLSSLVSDFQQQGGVVLISGIRKQPLEMLKKSGLYGKIGPEHFFPRTGMALRHGLTLIDREKCGSCRHSAFRECEGWHKSRETKREMAVPD</sequence>
<dbReference type="EMBL" id="FTOD01000016">
    <property type="protein sequence ID" value="SIT15542.1"/>
    <property type="molecule type" value="Genomic_DNA"/>
</dbReference>
<comment type="subcellular location">
    <subcellularLocation>
        <location evidence="1">Membrane</location>
        <topology evidence="1">Multi-pass membrane protein</topology>
    </subcellularLocation>
</comment>
<evidence type="ECO:0000256" key="5">
    <source>
        <dbReference type="SAM" id="Phobius"/>
    </source>
</evidence>
<evidence type="ECO:0000259" key="6">
    <source>
        <dbReference type="PROSITE" id="PS50801"/>
    </source>
</evidence>
<dbReference type="CDD" id="cd07042">
    <property type="entry name" value="STAS_SulP_like_sulfate_transporter"/>
    <property type="match status" value="1"/>
</dbReference>
<dbReference type="Pfam" id="PF00916">
    <property type="entry name" value="Sulfate_transp"/>
    <property type="match status" value="1"/>
</dbReference>
<evidence type="ECO:0000256" key="3">
    <source>
        <dbReference type="ARBA" id="ARBA00022989"/>
    </source>
</evidence>
<feature type="transmembrane region" description="Helical" evidence="5">
    <location>
        <begin position="21"/>
        <end position="40"/>
    </location>
</feature>
<evidence type="ECO:0000313" key="8">
    <source>
        <dbReference type="Proteomes" id="UP000186795"/>
    </source>
</evidence>
<feature type="transmembrane region" description="Helical" evidence="5">
    <location>
        <begin position="324"/>
        <end position="354"/>
    </location>
</feature>
<dbReference type="PROSITE" id="PS50801">
    <property type="entry name" value="STAS"/>
    <property type="match status" value="1"/>
</dbReference>
<keyword evidence="8" id="KW-1185">Reference proteome</keyword>
<gene>
    <name evidence="7" type="ORF">SAMN05421790_1162</name>
</gene>
<organism evidence="7 8">
    <name type="scientific">Kroppenstedtia eburnea</name>
    <dbReference type="NCBI Taxonomy" id="714067"/>
    <lineage>
        <taxon>Bacteria</taxon>
        <taxon>Bacillati</taxon>
        <taxon>Bacillota</taxon>
        <taxon>Bacilli</taxon>
        <taxon>Bacillales</taxon>
        <taxon>Thermoactinomycetaceae</taxon>
        <taxon>Kroppenstedtia</taxon>
    </lineage>
</organism>
<feature type="transmembrane region" description="Helical" evidence="5">
    <location>
        <begin position="167"/>
        <end position="185"/>
    </location>
</feature>
<evidence type="ECO:0000256" key="4">
    <source>
        <dbReference type="ARBA" id="ARBA00023136"/>
    </source>
</evidence>
<dbReference type="Proteomes" id="UP000186795">
    <property type="component" value="Unassembled WGS sequence"/>
</dbReference>
<feature type="transmembrane region" description="Helical" evidence="5">
    <location>
        <begin position="123"/>
        <end position="147"/>
    </location>
</feature>
<keyword evidence="4 5" id="KW-0472">Membrane</keyword>
<name>A0A1N7PY67_9BACL</name>
<dbReference type="GO" id="GO:0016020">
    <property type="term" value="C:membrane"/>
    <property type="evidence" value="ECO:0007669"/>
    <property type="project" value="UniProtKB-SubCell"/>
</dbReference>
<dbReference type="AlphaFoldDB" id="A0A1N7PY67"/>
<dbReference type="GO" id="GO:0055085">
    <property type="term" value="P:transmembrane transport"/>
    <property type="evidence" value="ECO:0007669"/>
    <property type="project" value="InterPro"/>
</dbReference>
<dbReference type="Gene3D" id="3.30.750.24">
    <property type="entry name" value="STAS domain"/>
    <property type="match status" value="1"/>
</dbReference>
<dbReference type="InterPro" id="IPR002645">
    <property type="entry name" value="STAS_dom"/>
</dbReference>
<feature type="transmembrane region" description="Helical" evidence="5">
    <location>
        <begin position="91"/>
        <end position="111"/>
    </location>
</feature>
<keyword evidence="2 5" id="KW-0812">Transmembrane</keyword>
<feature type="transmembrane region" description="Helical" evidence="5">
    <location>
        <begin position="192"/>
        <end position="210"/>
    </location>
</feature>
<evidence type="ECO:0000256" key="1">
    <source>
        <dbReference type="ARBA" id="ARBA00004141"/>
    </source>
</evidence>
<dbReference type="NCBIfam" id="TIGR00815">
    <property type="entry name" value="sulP"/>
    <property type="match status" value="1"/>
</dbReference>
<dbReference type="OrthoDB" id="9771198at2"/>
<protein>
    <submittedName>
        <fullName evidence="7">Sulfate permease, SulP family</fullName>
    </submittedName>
</protein>
<accession>A0A1N7PY67</accession>
<dbReference type="PANTHER" id="PTHR11814">
    <property type="entry name" value="SULFATE TRANSPORTER"/>
    <property type="match status" value="1"/>
</dbReference>
<dbReference type="Pfam" id="PF01740">
    <property type="entry name" value="STAS"/>
    <property type="match status" value="1"/>
</dbReference>
<dbReference type="SUPFAM" id="SSF52091">
    <property type="entry name" value="SpoIIaa-like"/>
    <property type="match status" value="1"/>
</dbReference>
<evidence type="ECO:0000313" key="7">
    <source>
        <dbReference type="EMBL" id="SIT15542.1"/>
    </source>
</evidence>
<feature type="transmembrane region" description="Helical" evidence="5">
    <location>
        <begin position="374"/>
        <end position="401"/>
    </location>
</feature>
<dbReference type="InterPro" id="IPR011547">
    <property type="entry name" value="SLC26A/SulP_dom"/>
</dbReference>
<dbReference type="RefSeq" id="WP_076526326.1">
    <property type="nucleotide sequence ID" value="NZ_CP048103.1"/>
</dbReference>